<comment type="caution">
    <text evidence="3">The sequence shown here is derived from an EMBL/GenBank/DDBJ whole genome shotgun (WGS) entry which is preliminary data.</text>
</comment>
<dbReference type="Proteomes" id="UP000716906">
    <property type="component" value="Unassembled WGS sequence"/>
</dbReference>
<name>A0ABS2E8Q1_9FIRM</name>
<accession>A0ABS2E8Q1</accession>
<keyword evidence="1" id="KW-0175">Coiled coil</keyword>
<sequence>MKYRIAHIGSFDVENYGDLLFSDVLKAQLEKRIEIEEIIYFAPKHCVMPNRDITVYSVTELEEMAEKTRIDAIIVGGGDFIYMDMIRTYMPHVSKDWMVYEMPYMWMIPSLVAYRYSIPLFWNAVGVPKEFTDEQKGIVAYLCEAIDYITVRDEEAYRTLAEALRHKEISVVPDTVLSIRNIVSKQELGEQFEELGLNFEKNRYIFFQCNLSNYEMYCQEYVNALKTIATEKGWKVLLQPIGYALGDEGVLEDLAKCCPDEFIYSPRHFTQYEILALIANAGMYIGTSLHGGITANSYGVKNIILNTNHYNKIYGFADIVGIRDTVIDNPAQILSVYYKLTEPQEERIAEAIKKIDCHFDIIASLVRTQKKLSVYASKKLVDYIYQNTHMIETLKLEKEAVESKAERSERELLKVEKTMELYKKEYEAILNSKAWKITKPMRKALDRIKKKNHKL</sequence>
<evidence type="ECO:0000313" key="3">
    <source>
        <dbReference type="EMBL" id="MBM6737988.1"/>
    </source>
</evidence>
<evidence type="ECO:0000256" key="1">
    <source>
        <dbReference type="SAM" id="Coils"/>
    </source>
</evidence>
<dbReference type="Pfam" id="PF04230">
    <property type="entry name" value="PS_pyruv_trans"/>
    <property type="match status" value="1"/>
</dbReference>
<organism evidence="3 4">
    <name type="scientific">Faecalicatena fissicatena</name>
    <dbReference type="NCBI Taxonomy" id="290055"/>
    <lineage>
        <taxon>Bacteria</taxon>
        <taxon>Bacillati</taxon>
        <taxon>Bacillota</taxon>
        <taxon>Clostridia</taxon>
        <taxon>Lachnospirales</taxon>
        <taxon>Lachnospiraceae</taxon>
        <taxon>Faecalicatena</taxon>
    </lineage>
</organism>
<keyword evidence="4" id="KW-1185">Reference proteome</keyword>
<feature type="domain" description="Polysaccharide pyruvyl transferase" evidence="2">
    <location>
        <begin position="15"/>
        <end position="308"/>
    </location>
</feature>
<reference evidence="3 4" key="1">
    <citation type="journal article" date="2021" name="Sci. Rep.">
        <title>The distribution of antibiotic resistance genes in chicken gut microbiota commensals.</title>
        <authorList>
            <person name="Juricova H."/>
            <person name="Matiasovicova J."/>
            <person name="Kubasova T."/>
            <person name="Cejkova D."/>
            <person name="Rychlik I."/>
        </authorList>
    </citation>
    <scope>NUCLEOTIDE SEQUENCE [LARGE SCALE GENOMIC DNA]</scope>
    <source>
        <strain evidence="3 4">An773</strain>
    </source>
</reference>
<evidence type="ECO:0000259" key="2">
    <source>
        <dbReference type="Pfam" id="PF04230"/>
    </source>
</evidence>
<feature type="coiled-coil region" evidence="1">
    <location>
        <begin position="391"/>
        <end position="425"/>
    </location>
</feature>
<proteinExistence type="predicted"/>
<dbReference type="InterPro" id="IPR007345">
    <property type="entry name" value="Polysacch_pyruvyl_Trfase"/>
</dbReference>
<dbReference type="EMBL" id="JACLYY010000006">
    <property type="protein sequence ID" value="MBM6737988.1"/>
    <property type="molecule type" value="Genomic_DNA"/>
</dbReference>
<dbReference type="RefSeq" id="WP_205155972.1">
    <property type="nucleotide sequence ID" value="NZ_JACLYY010000006.1"/>
</dbReference>
<evidence type="ECO:0000313" key="4">
    <source>
        <dbReference type="Proteomes" id="UP000716906"/>
    </source>
</evidence>
<protein>
    <submittedName>
        <fullName evidence="3">Polysaccharide pyruvyl transferase family protein</fullName>
    </submittedName>
</protein>
<dbReference type="GO" id="GO:0016740">
    <property type="term" value="F:transferase activity"/>
    <property type="evidence" value="ECO:0007669"/>
    <property type="project" value="UniProtKB-KW"/>
</dbReference>
<keyword evidence="3" id="KW-0808">Transferase</keyword>
<gene>
    <name evidence="3" type="ORF">H7U36_07710</name>
</gene>